<protein>
    <recommendedName>
        <fullName evidence="3">YaaC</fullName>
    </recommendedName>
</protein>
<evidence type="ECO:0000313" key="1">
    <source>
        <dbReference type="EMBL" id="KGP92696.1"/>
    </source>
</evidence>
<reference evidence="1 2" key="1">
    <citation type="submission" date="2013-08" db="EMBL/GenBank/DDBJ databases">
        <title>Genome of Pontibacillus chungwhensis.</title>
        <authorList>
            <person name="Wang Q."/>
            <person name="Wang G."/>
        </authorList>
    </citation>
    <scope>NUCLEOTIDE SEQUENCE [LARGE SCALE GENOMIC DNA]</scope>
    <source>
        <strain evidence="1 2">BH030062</strain>
    </source>
</reference>
<dbReference type="eggNOG" id="ENOG502Z9JI">
    <property type="taxonomic scope" value="Bacteria"/>
</dbReference>
<organism evidence="1 2">
    <name type="scientific">Pontibacillus chungwhensis BH030062</name>
    <dbReference type="NCBI Taxonomy" id="1385513"/>
    <lineage>
        <taxon>Bacteria</taxon>
        <taxon>Bacillati</taxon>
        <taxon>Bacillota</taxon>
        <taxon>Bacilli</taxon>
        <taxon>Bacillales</taxon>
        <taxon>Bacillaceae</taxon>
        <taxon>Pontibacillus</taxon>
    </lineage>
</organism>
<gene>
    <name evidence="1" type="ORF">N780_15110</name>
</gene>
<dbReference type="Proteomes" id="UP000030153">
    <property type="component" value="Unassembled WGS sequence"/>
</dbReference>
<dbReference type="InterPro" id="IPR026988">
    <property type="entry name" value="YaaC-like"/>
</dbReference>
<dbReference type="EMBL" id="AVBG01000002">
    <property type="protein sequence ID" value="KGP92696.1"/>
    <property type="molecule type" value="Genomic_DNA"/>
</dbReference>
<evidence type="ECO:0008006" key="3">
    <source>
        <dbReference type="Google" id="ProtNLM"/>
    </source>
</evidence>
<dbReference type="STRING" id="1385513.N780_15110"/>
<dbReference type="OrthoDB" id="2380109at2"/>
<keyword evidence="2" id="KW-1185">Reference proteome</keyword>
<dbReference type="AlphaFoldDB" id="A0A0A2V1K3"/>
<sequence>MNIRNILSIYTKLQSSPLSQQYLHKCYESLDVDAERKSYDNTYRLIYYLEHGQTFYKQAEQSPLSVQPILYFYGMAQFIKAAILTKRPDYPESTSVLAHGVTSRKRKKQNYSFLQDEVKIQNKGLFSYVSEHMFHMEHFPKEKITMEELLKRIPEMKEIYGFLDTPSNGYTIGHRGDKVLTIPMTILDDYHWSENYFKQHIHSILPECEEIKIEQSSIKVFLTSSISTIHHPYLYVNHEDEQLFIPNQRSLQYPLPELLSHYLVLYNLSMLSRYETEWWGDILHSYTSEDLVYIRTFLEISKTKIPWLIADFLASHVTKN</sequence>
<dbReference type="RefSeq" id="WP_052114885.1">
    <property type="nucleotide sequence ID" value="NZ_AVBG01000002.1"/>
</dbReference>
<accession>A0A0A2V1K3</accession>
<proteinExistence type="predicted"/>
<dbReference type="Pfam" id="PF14175">
    <property type="entry name" value="YaaC"/>
    <property type="match status" value="1"/>
</dbReference>
<comment type="caution">
    <text evidence="1">The sequence shown here is derived from an EMBL/GenBank/DDBJ whole genome shotgun (WGS) entry which is preliminary data.</text>
</comment>
<evidence type="ECO:0000313" key="2">
    <source>
        <dbReference type="Proteomes" id="UP000030153"/>
    </source>
</evidence>
<name>A0A0A2V1K3_9BACI</name>